<dbReference type="Proteomes" id="UP000605848">
    <property type="component" value="Unassembled WGS sequence"/>
</dbReference>
<accession>A0A936ZCH9</accession>
<gene>
    <name evidence="1" type="ORF">JKG68_27320</name>
</gene>
<reference evidence="1" key="1">
    <citation type="submission" date="2021-01" db="EMBL/GenBank/DDBJ databases">
        <title>Microvirga sp.</title>
        <authorList>
            <person name="Kim M.K."/>
        </authorList>
    </citation>
    <scope>NUCLEOTIDE SEQUENCE</scope>
    <source>
        <strain evidence="1">5420S-16</strain>
    </source>
</reference>
<proteinExistence type="predicted"/>
<comment type="caution">
    <text evidence="1">The sequence shown here is derived from an EMBL/GenBank/DDBJ whole genome shotgun (WGS) entry which is preliminary data.</text>
</comment>
<dbReference type="InterPro" id="IPR018684">
    <property type="entry name" value="DUF2171"/>
</dbReference>
<dbReference type="Pfam" id="PF09939">
    <property type="entry name" value="DUF2171"/>
    <property type="match status" value="1"/>
</dbReference>
<keyword evidence="2" id="KW-1185">Reference proteome</keyword>
<sequence length="72" mass="7876">MHQLQDIHPNMDVFSSDNRRVGVVSQVMGSILLLNCETGNHLPTAIPLAWVVEVDGLVRLAKSGASLHWLTS</sequence>
<evidence type="ECO:0000313" key="1">
    <source>
        <dbReference type="EMBL" id="MBL0407632.1"/>
    </source>
</evidence>
<dbReference type="AlphaFoldDB" id="A0A936ZCH9"/>
<dbReference type="EMBL" id="JAEQMY010000097">
    <property type="protein sequence ID" value="MBL0407632.1"/>
    <property type="molecule type" value="Genomic_DNA"/>
</dbReference>
<name>A0A936ZCH9_9HYPH</name>
<organism evidence="1 2">
    <name type="scientific">Microvirga aerilata</name>
    <dbReference type="NCBI Taxonomy" id="670292"/>
    <lineage>
        <taxon>Bacteria</taxon>
        <taxon>Pseudomonadati</taxon>
        <taxon>Pseudomonadota</taxon>
        <taxon>Alphaproteobacteria</taxon>
        <taxon>Hyphomicrobiales</taxon>
        <taxon>Methylobacteriaceae</taxon>
        <taxon>Microvirga</taxon>
    </lineage>
</organism>
<evidence type="ECO:0000313" key="2">
    <source>
        <dbReference type="Proteomes" id="UP000605848"/>
    </source>
</evidence>
<protein>
    <submittedName>
        <fullName evidence="1">DUF2171 domain-containing protein</fullName>
    </submittedName>
</protein>